<dbReference type="GeneID" id="40475326"/>
<feature type="transmembrane region" description="Helical" evidence="1">
    <location>
        <begin position="112"/>
        <end position="131"/>
    </location>
</feature>
<gene>
    <name evidence="2" type="ORF">FH039_09040</name>
</gene>
<reference evidence="2 3" key="1">
    <citation type="submission" date="2019-06" db="EMBL/GenBank/DDBJ databases">
        <title>Thermococcus indicus sp. nov., a Fe(III)-reducing hyperthermophilic archaeon isolated from the Onnuri vent field of the Central Indian Ocean ridge.</title>
        <authorList>
            <person name="Lim J.K."/>
            <person name="Kim Y.J."/>
            <person name="Kwon K.K."/>
        </authorList>
    </citation>
    <scope>NUCLEOTIDE SEQUENCE [LARGE SCALE GENOMIC DNA]</scope>
    <source>
        <strain evidence="2 3">IOH1</strain>
    </source>
</reference>
<feature type="transmembrane region" description="Helical" evidence="1">
    <location>
        <begin position="196"/>
        <end position="217"/>
    </location>
</feature>
<dbReference type="InterPro" id="IPR011991">
    <property type="entry name" value="ArsR-like_HTH"/>
</dbReference>
<sequence length="221" mass="24086">MDYETIDIHDERAKELAQILMNDKAIAILHLVEDRALSISEISRELNLPISTVSYHIDKMLKVGLIEVAGKKYGKRLQEVKLYRASNRPILLVPRRNIAKVRKKAVMSFEKLHVISLGLAGLVAAGVYAAARNVLAPVNSSGTTESITKSAADNVSMMMASERAAVPSATNTSTESVLHAIHSTVPRSGLEAHATAVQVGLAIAVFILTFLLISYIMKRRS</sequence>
<dbReference type="RefSeq" id="WP_139681048.1">
    <property type="nucleotide sequence ID" value="NZ_CP040846.1"/>
</dbReference>
<dbReference type="InterPro" id="IPR036390">
    <property type="entry name" value="WH_DNA-bd_sf"/>
</dbReference>
<dbReference type="Pfam" id="PF12840">
    <property type="entry name" value="HTH_20"/>
    <property type="match status" value="1"/>
</dbReference>
<dbReference type="AlphaFoldDB" id="A0A4Y5SN02"/>
<keyword evidence="1" id="KW-0812">Transmembrane</keyword>
<proteinExistence type="predicted"/>
<evidence type="ECO:0000313" key="2">
    <source>
        <dbReference type="EMBL" id="QDA31714.1"/>
    </source>
</evidence>
<dbReference type="InterPro" id="IPR036388">
    <property type="entry name" value="WH-like_DNA-bd_sf"/>
</dbReference>
<dbReference type="Gene3D" id="1.10.10.10">
    <property type="entry name" value="Winged helix-like DNA-binding domain superfamily/Winged helix DNA-binding domain"/>
    <property type="match status" value="1"/>
</dbReference>
<dbReference type="Proteomes" id="UP000306007">
    <property type="component" value="Chromosome"/>
</dbReference>
<accession>A0A4Y5SN02</accession>
<dbReference type="KEGG" id="tic:FH039_09040"/>
<keyword evidence="3" id="KW-1185">Reference proteome</keyword>
<organism evidence="2 3">
    <name type="scientific">Thermococcus indicus</name>
    <dbReference type="NCBI Taxonomy" id="2586643"/>
    <lineage>
        <taxon>Archaea</taxon>
        <taxon>Methanobacteriati</taxon>
        <taxon>Methanobacteriota</taxon>
        <taxon>Thermococci</taxon>
        <taxon>Thermococcales</taxon>
        <taxon>Thermococcaceae</taxon>
        <taxon>Thermococcus</taxon>
    </lineage>
</organism>
<evidence type="ECO:0000256" key="1">
    <source>
        <dbReference type="SAM" id="Phobius"/>
    </source>
</evidence>
<evidence type="ECO:0000313" key="3">
    <source>
        <dbReference type="Proteomes" id="UP000306007"/>
    </source>
</evidence>
<dbReference type="SUPFAM" id="SSF46785">
    <property type="entry name" value="Winged helix' DNA-binding domain"/>
    <property type="match status" value="1"/>
</dbReference>
<keyword evidence="1" id="KW-1133">Transmembrane helix</keyword>
<name>A0A4Y5SN02_9EURY</name>
<dbReference type="EMBL" id="CP040846">
    <property type="protein sequence ID" value="QDA31714.1"/>
    <property type="molecule type" value="Genomic_DNA"/>
</dbReference>
<dbReference type="CDD" id="cd00090">
    <property type="entry name" value="HTH_ARSR"/>
    <property type="match status" value="1"/>
</dbReference>
<dbReference type="OrthoDB" id="11368at2157"/>
<keyword evidence="1" id="KW-0472">Membrane</keyword>
<protein>
    <submittedName>
        <fullName evidence="2">Helix-turn-helix transcriptional regulator</fullName>
    </submittedName>
</protein>